<feature type="domain" description="Nin one binding (NOB1) Zn-ribbon-like" evidence="10">
    <location>
        <begin position="330"/>
        <end position="401"/>
    </location>
</feature>
<comment type="similarity">
    <text evidence="1 7">Belongs to the NOB1 family.</text>
</comment>
<evidence type="ECO:0000256" key="1">
    <source>
        <dbReference type="ARBA" id="ARBA00005858"/>
    </source>
</evidence>
<feature type="binding site" evidence="8">
    <location>
        <position position="355"/>
    </location>
    <ligand>
        <name>Zn(2+)</name>
        <dbReference type="ChEBI" id="CHEBI:29105"/>
    </ligand>
</feature>
<dbReference type="Pfam" id="PF08772">
    <property type="entry name" value="Zn_ribbon_NOB1"/>
    <property type="match status" value="1"/>
</dbReference>
<sequence length="479" mass="52431">MAAPPPELGTDPSSPRPPTTSKPIHSLVLDTGPLIRNDPPVSVLMAKAEALFTIPSVLAEIRDQATRSRVETTLRPLLTLRTPKPESLRFIQGFAKKTGDLAVLSRPDLEVLALTYELECERNGGDWRLRSTPGQKGMNGRPEKSVDEPSSSGLEDSTGHDQHGQNALQAIGCDAAHDANAPEGQDDSNAQRLLETAVQHLTLDADEDVPTEAKAAALSQDSNPDAQRDVLEPLPSEGRTVDETSDTTGKDVQEEEEEDGRRADESDSEGGEWITPTNVKKHQALDVTSATPSRAPEKTLQAAVLTSDYAMQNVALRMNLNLVTPSLARITRLKNWVLRCHGCFAITKEMEKQFCPSCGQPTLLRASCSTDEHGIFRIHLKSNFQWNKRGNVYSVPKPVHGSASGRRGKNGWGHGLMLAGDQKEYVRAVDEQRRERKKDVDLMDEDRLPALLSRERAGGGGGRIRVGAGRNVNAKRRHR</sequence>
<dbReference type="GO" id="GO:0046872">
    <property type="term" value="F:metal ion binding"/>
    <property type="evidence" value="ECO:0007669"/>
    <property type="project" value="UniProtKB-UniRule"/>
</dbReference>
<comment type="caution">
    <text evidence="12">The sequence shown here is derived from an EMBL/GenBank/DDBJ whole genome shotgun (WGS) entry which is preliminary data.</text>
</comment>
<dbReference type="EMBL" id="LAZP02000806">
    <property type="protein sequence ID" value="PFH55684.1"/>
    <property type="molecule type" value="Genomic_DNA"/>
</dbReference>
<dbReference type="InterPro" id="IPR014881">
    <property type="entry name" value="NOB1_Zn-bd"/>
</dbReference>
<evidence type="ECO:0000313" key="12">
    <source>
        <dbReference type="EMBL" id="PFH55684.1"/>
    </source>
</evidence>
<keyword evidence="2" id="KW-0540">Nuclease</keyword>
<evidence type="ECO:0000259" key="11">
    <source>
        <dbReference type="Pfam" id="PF17146"/>
    </source>
</evidence>
<dbReference type="GO" id="GO:0004521">
    <property type="term" value="F:RNA endonuclease activity"/>
    <property type="evidence" value="ECO:0007669"/>
    <property type="project" value="UniProtKB-UniRule"/>
</dbReference>
<keyword evidence="13" id="KW-1185">Reference proteome</keyword>
<dbReference type="GO" id="GO:0016787">
    <property type="term" value="F:hydrolase activity"/>
    <property type="evidence" value="ECO:0007669"/>
    <property type="project" value="UniProtKB-KW"/>
</dbReference>
<comment type="subcellular location">
    <subcellularLocation>
        <location evidence="7">Nucleus</location>
        <location evidence="7">Nucleolus</location>
    </subcellularLocation>
</comment>
<keyword evidence="4" id="KW-0378">Hydrolase</keyword>
<keyword evidence="5 7" id="KW-0862">Zinc</keyword>
<evidence type="ECO:0000256" key="9">
    <source>
        <dbReference type="SAM" id="MobiDB-lite"/>
    </source>
</evidence>
<evidence type="ECO:0000256" key="3">
    <source>
        <dbReference type="ARBA" id="ARBA00022723"/>
    </source>
</evidence>
<evidence type="ECO:0000256" key="7">
    <source>
        <dbReference type="PIRNR" id="PIRNR037125"/>
    </source>
</evidence>
<proteinExistence type="inferred from homology"/>
<protein>
    <recommendedName>
        <fullName evidence="7">20S-pre-rRNA D-site endonuclease NOB1</fullName>
    </recommendedName>
</protein>
<dbReference type="GO" id="GO:0005737">
    <property type="term" value="C:cytoplasm"/>
    <property type="evidence" value="ECO:0007669"/>
    <property type="project" value="UniProtKB-ARBA"/>
</dbReference>
<dbReference type="GO" id="GO:0030490">
    <property type="term" value="P:maturation of SSU-rRNA"/>
    <property type="evidence" value="ECO:0007669"/>
    <property type="project" value="TreeGrafter"/>
</dbReference>
<dbReference type="PANTHER" id="PTHR12814:SF2">
    <property type="entry name" value="RNA-BINDING PROTEIN NOB1"/>
    <property type="match status" value="1"/>
</dbReference>
<dbReference type="STRING" id="268505.A0A2A9P3D0"/>
<comment type="function">
    <text evidence="7">Required for the synthesis of 40S ribosome subunits. Has a role in processing 20S pre-rRNA into the mature 18S rRNA, where it is required for cleavage at the 3' end of the mature 18S rRNA (D-site). Accompanies the 20S pre-rRNA from the nucleus to the cytoplasm.</text>
</comment>
<evidence type="ECO:0000256" key="2">
    <source>
        <dbReference type="ARBA" id="ARBA00022722"/>
    </source>
</evidence>
<evidence type="ECO:0000256" key="4">
    <source>
        <dbReference type="ARBA" id="ARBA00022801"/>
    </source>
</evidence>
<evidence type="ECO:0000256" key="8">
    <source>
        <dbReference type="PIRSR" id="PIRSR037125-1"/>
    </source>
</evidence>
<dbReference type="Proteomes" id="UP000037136">
    <property type="component" value="Unassembled WGS sequence"/>
</dbReference>
<dbReference type="Pfam" id="PF17146">
    <property type="entry name" value="PIN_6"/>
    <property type="match status" value="1"/>
</dbReference>
<feature type="region of interest" description="Disordered" evidence="9">
    <location>
        <begin position="213"/>
        <end position="295"/>
    </location>
</feature>
<evidence type="ECO:0000256" key="5">
    <source>
        <dbReference type="ARBA" id="ARBA00022833"/>
    </source>
</evidence>
<reference evidence="12 13" key="1">
    <citation type="journal article" date="2015" name="BMC Genomics">
        <title>Gene expression during zombie ant biting behavior reflects the complexity underlying fungal parasitic behavioral manipulation.</title>
        <authorList>
            <person name="de Bekker C."/>
            <person name="Ohm R.A."/>
            <person name="Loreto R.G."/>
            <person name="Sebastian A."/>
            <person name="Albert I."/>
            <person name="Merrow M."/>
            <person name="Brachmann A."/>
            <person name="Hughes D.P."/>
        </authorList>
    </citation>
    <scope>NUCLEOTIDE SEQUENCE [LARGE SCALE GENOMIC DNA]</scope>
    <source>
        <strain evidence="12 13">SC16a</strain>
    </source>
</reference>
<feature type="binding site" evidence="8">
    <location>
        <position position="343"/>
    </location>
    <ligand>
        <name>Zn(2+)</name>
        <dbReference type="ChEBI" id="CHEBI:29105"/>
    </ligand>
</feature>
<dbReference type="GO" id="GO:0005730">
    <property type="term" value="C:nucleolus"/>
    <property type="evidence" value="ECO:0007669"/>
    <property type="project" value="UniProtKB-SubCell"/>
</dbReference>
<evidence type="ECO:0000259" key="10">
    <source>
        <dbReference type="Pfam" id="PF08772"/>
    </source>
</evidence>
<dbReference type="InterPro" id="IPR039907">
    <property type="entry name" value="NOB1"/>
</dbReference>
<dbReference type="PIRSF" id="PIRSF037125">
    <property type="entry name" value="D-site_20S_pre-rRNA_nuclease"/>
    <property type="match status" value="1"/>
</dbReference>
<dbReference type="Gene3D" id="3.40.50.1010">
    <property type="entry name" value="5'-nuclease"/>
    <property type="match status" value="1"/>
</dbReference>
<dbReference type="OrthoDB" id="446759at2759"/>
<accession>A0A2A9P3D0</accession>
<reference evidence="12 13" key="2">
    <citation type="journal article" date="2017" name="Sci. Rep.">
        <title>Ant-infecting Ophiocordyceps genomes reveal a high diversity of potential behavioral manipulation genes and a possible major role for enterotoxins.</title>
        <authorList>
            <person name="de Bekker C."/>
            <person name="Ohm R.A."/>
            <person name="Evans H.C."/>
            <person name="Brachmann A."/>
            <person name="Hughes D.P."/>
        </authorList>
    </citation>
    <scope>NUCLEOTIDE SEQUENCE [LARGE SCALE GENOMIC DNA]</scope>
    <source>
        <strain evidence="12 13">SC16a</strain>
    </source>
</reference>
<dbReference type="InterPro" id="IPR033411">
    <property type="entry name" value="Ribonuclease_PIN"/>
</dbReference>
<dbReference type="PANTHER" id="PTHR12814">
    <property type="entry name" value="RNA-BINDING PROTEIN NOB1"/>
    <property type="match status" value="1"/>
</dbReference>
<feature type="binding site" evidence="8">
    <location>
        <position position="358"/>
    </location>
    <ligand>
        <name>Zn(2+)</name>
        <dbReference type="ChEBI" id="CHEBI:29105"/>
    </ligand>
</feature>
<dbReference type="CDD" id="cd09876">
    <property type="entry name" value="PIN_Nob1-like"/>
    <property type="match status" value="1"/>
</dbReference>
<feature type="region of interest" description="Disordered" evidence="9">
    <location>
        <begin position="125"/>
        <end position="164"/>
    </location>
</feature>
<evidence type="ECO:0000313" key="13">
    <source>
        <dbReference type="Proteomes" id="UP000037136"/>
    </source>
</evidence>
<feature type="domain" description="Ribonuclease PIN" evidence="11">
    <location>
        <begin position="27"/>
        <end position="118"/>
    </location>
</feature>
<dbReference type="SUPFAM" id="SSF144206">
    <property type="entry name" value="NOB1 zinc finger-like"/>
    <property type="match status" value="1"/>
</dbReference>
<dbReference type="InterPro" id="IPR017117">
    <property type="entry name" value="Nob1_euk"/>
</dbReference>
<feature type="region of interest" description="Disordered" evidence="9">
    <location>
        <begin position="1"/>
        <end position="26"/>
    </location>
</feature>
<dbReference type="GO" id="GO:0030688">
    <property type="term" value="C:preribosome, small subunit precursor"/>
    <property type="evidence" value="ECO:0007669"/>
    <property type="project" value="TreeGrafter"/>
</dbReference>
<dbReference type="FunFam" id="3.40.50.1010:FF:000020">
    <property type="entry name" value="20S-pre-rRNA D-site endonuclease NOB1"/>
    <property type="match status" value="1"/>
</dbReference>
<gene>
    <name evidence="12" type="ORF">XA68_17823</name>
</gene>
<organism evidence="12 13">
    <name type="scientific">Ophiocordyceps unilateralis</name>
    <name type="common">Zombie-ant fungus</name>
    <name type="synonym">Torrubia unilateralis</name>
    <dbReference type="NCBI Taxonomy" id="268505"/>
    <lineage>
        <taxon>Eukaryota</taxon>
        <taxon>Fungi</taxon>
        <taxon>Dikarya</taxon>
        <taxon>Ascomycota</taxon>
        <taxon>Pezizomycotina</taxon>
        <taxon>Sordariomycetes</taxon>
        <taxon>Hypocreomycetidae</taxon>
        <taxon>Hypocreales</taxon>
        <taxon>Ophiocordycipitaceae</taxon>
        <taxon>Ophiocordyceps</taxon>
    </lineage>
</organism>
<feature type="region of interest" description="Disordered" evidence="9">
    <location>
        <begin position="453"/>
        <end position="479"/>
    </location>
</feature>
<dbReference type="AlphaFoldDB" id="A0A2A9P3D0"/>
<evidence type="ECO:0000256" key="6">
    <source>
        <dbReference type="ARBA" id="ARBA00023242"/>
    </source>
</evidence>
<keyword evidence="3 7" id="KW-0479">Metal-binding</keyword>
<dbReference type="InterPro" id="IPR036283">
    <property type="entry name" value="NOB1_Zf-like_sf"/>
</dbReference>
<dbReference type="Gene3D" id="6.20.210.10">
    <property type="entry name" value="Nin one binding (NOB1), Zn-ribbon-like"/>
    <property type="match status" value="1"/>
</dbReference>
<name>A0A2A9P3D0_OPHUN</name>
<feature type="binding site" evidence="8">
    <location>
        <position position="340"/>
    </location>
    <ligand>
        <name>Zn(2+)</name>
        <dbReference type="ChEBI" id="CHEBI:29105"/>
    </ligand>
</feature>
<keyword evidence="6 7" id="KW-0539">Nucleus</keyword>